<organism evidence="1 2">
    <name type="scientific">Allokutzneria albata</name>
    <name type="common">Kibdelosporangium albatum</name>
    <dbReference type="NCBI Taxonomy" id="211114"/>
    <lineage>
        <taxon>Bacteria</taxon>
        <taxon>Bacillati</taxon>
        <taxon>Actinomycetota</taxon>
        <taxon>Actinomycetes</taxon>
        <taxon>Pseudonocardiales</taxon>
        <taxon>Pseudonocardiaceae</taxon>
        <taxon>Allokutzneria</taxon>
    </lineage>
</organism>
<dbReference type="Proteomes" id="UP000183376">
    <property type="component" value="Chromosome I"/>
</dbReference>
<dbReference type="EMBL" id="LT629701">
    <property type="protein sequence ID" value="SDM29564.1"/>
    <property type="molecule type" value="Genomic_DNA"/>
</dbReference>
<evidence type="ECO:0000313" key="2">
    <source>
        <dbReference type="Proteomes" id="UP000183376"/>
    </source>
</evidence>
<evidence type="ECO:0000313" key="1">
    <source>
        <dbReference type="EMBL" id="SDM29564.1"/>
    </source>
</evidence>
<evidence type="ECO:0008006" key="3">
    <source>
        <dbReference type="Google" id="ProtNLM"/>
    </source>
</evidence>
<accession>A0A1G9S2C3</accession>
<proteinExistence type="predicted"/>
<reference evidence="1 2" key="1">
    <citation type="submission" date="2016-10" db="EMBL/GenBank/DDBJ databases">
        <authorList>
            <person name="de Groot N.N."/>
        </authorList>
    </citation>
    <scope>NUCLEOTIDE SEQUENCE [LARGE SCALE GENOMIC DNA]</scope>
    <source>
        <strain evidence="1 2">DSM 44149</strain>
    </source>
</reference>
<gene>
    <name evidence="1" type="ORF">SAMN04489726_0842</name>
</gene>
<dbReference type="STRING" id="211114.SAMN04489726_0842"/>
<name>A0A1G9S2C3_ALLAB</name>
<dbReference type="RefSeq" id="WP_030433738.1">
    <property type="nucleotide sequence ID" value="NZ_JOEF01000054.1"/>
</dbReference>
<sequence length="166" mass="18146">MSLIGEVAEDIKGAVVCARNERAHLGRCRFQLDQYRRALAIVHSGSNDDRVHVAVLRCLLALGHIHAAQQELVRAEEAMLAYLDACGVTMPGEELVQTAQDAVDLAERTAQTTLSLISNEQTYDPPPTTSEFGPEQVIGQLALSITLITINCVTKAVQIIDARKRR</sequence>
<protein>
    <recommendedName>
        <fullName evidence="3">Tetratricopeptide repeat-containing protein</fullName>
    </recommendedName>
</protein>
<keyword evidence="2" id="KW-1185">Reference proteome</keyword>
<dbReference type="AlphaFoldDB" id="A0A1G9S2C3"/>